<dbReference type="InterPro" id="IPR036398">
    <property type="entry name" value="CA_dom_sf"/>
</dbReference>
<proteinExistence type="inferred from homology"/>
<dbReference type="AlphaFoldDB" id="A0A6C0LKG0"/>
<organism evidence="9">
    <name type="scientific">viral metagenome</name>
    <dbReference type="NCBI Taxonomy" id="1070528"/>
    <lineage>
        <taxon>unclassified sequences</taxon>
        <taxon>metagenomes</taxon>
        <taxon>organismal metagenomes</taxon>
    </lineage>
</organism>
<evidence type="ECO:0000256" key="1">
    <source>
        <dbReference type="ARBA" id="ARBA00010718"/>
    </source>
</evidence>
<keyword evidence="4" id="KW-0862">Zinc</keyword>
<evidence type="ECO:0000313" key="9">
    <source>
        <dbReference type="EMBL" id="QHU30388.1"/>
    </source>
</evidence>
<dbReference type="InterPro" id="IPR001148">
    <property type="entry name" value="CA_dom"/>
</dbReference>
<keyword evidence="5" id="KW-0456">Lyase</keyword>
<dbReference type="SUPFAM" id="SSF51069">
    <property type="entry name" value="Carbonic anhydrase"/>
    <property type="match status" value="1"/>
</dbReference>
<evidence type="ECO:0000256" key="4">
    <source>
        <dbReference type="ARBA" id="ARBA00022833"/>
    </source>
</evidence>
<dbReference type="Gene3D" id="3.10.200.10">
    <property type="entry name" value="Alpha carbonic anhydrase"/>
    <property type="match status" value="1"/>
</dbReference>
<dbReference type="Pfam" id="PF00194">
    <property type="entry name" value="Carb_anhydrase"/>
    <property type="match status" value="1"/>
</dbReference>
<comment type="similarity">
    <text evidence="1">Belongs to the alpha-carbonic anhydrase family.</text>
</comment>
<feature type="domain" description="Alpha-carbonic anhydrase" evidence="8">
    <location>
        <begin position="8"/>
        <end position="200"/>
    </location>
</feature>
<comment type="catalytic activity">
    <reaction evidence="6">
        <text>hydrogencarbonate + H(+) = CO2 + H2O</text>
        <dbReference type="Rhea" id="RHEA:10748"/>
        <dbReference type="ChEBI" id="CHEBI:15377"/>
        <dbReference type="ChEBI" id="CHEBI:15378"/>
        <dbReference type="ChEBI" id="CHEBI:16526"/>
        <dbReference type="ChEBI" id="CHEBI:17544"/>
        <dbReference type="EC" id="4.2.1.1"/>
    </reaction>
</comment>
<dbReference type="EMBL" id="MN740506">
    <property type="protein sequence ID" value="QHU30388.1"/>
    <property type="molecule type" value="Genomic_DNA"/>
</dbReference>
<evidence type="ECO:0000259" key="8">
    <source>
        <dbReference type="Pfam" id="PF00194"/>
    </source>
</evidence>
<evidence type="ECO:0000256" key="6">
    <source>
        <dbReference type="ARBA" id="ARBA00048348"/>
    </source>
</evidence>
<dbReference type="GO" id="GO:0004089">
    <property type="term" value="F:carbonate dehydratase activity"/>
    <property type="evidence" value="ECO:0007669"/>
    <property type="project" value="UniProtKB-EC"/>
</dbReference>
<protein>
    <recommendedName>
        <fullName evidence="2">carbonic anhydrase</fullName>
        <ecNumber evidence="2">4.2.1.1</ecNumber>
    </recommendedName>
</protein>
<dbReference type="InterPro" id="IPR023561">
    <property type="entry name" value="Carbonic_anhydrase_a-class"/>
</dbReference>
<keyword evidence="7" id="KW-1133">Transmembrane helix</keyword>
<evidence type="ECO:0000256" key="5">
    <source>
        <dbReference type="ARBA" id="ARBA00023239"/>
    </source>
</evidence>
<feature type="transmembrane region" description="Helical" evidence="7">
    <location>
        <begin position="266"/>
        <end position="283"/>
    </location>
</feature>
<dbReference type="PANTHER" id="PTHR18952:SF265">
    <property type="entry name" value="CARBONIC ANHYDRASE"/>
    <property type="match status" value="1"/>
</dbReference>
<accession>A0A6C0LKG0</accession>
<dbReference type="PANTHER" id="PTHR18952">
    <property type="entry name" value="CARBONIC ANHYDRASE"/>
    <property type="match status" value="1"/>
</dbReference>
<keyword evidence="3" id="KW-0479">Metal-binding</keyword>
<sequence length="305" mass="33231">MDCPNATAPINIVRSLNSGDCDLKCDFQPGYHTTSLSAENRGDFIRLTFDSDNKPPVLFNKEQYNVTDARIYQPSLHRYGGTQLPAELIISHQNTSQNKELLVCIPIIDSASSEGIVDALIDQVAIKANSLGGKTAIGMSRFTLSDLVPMKPYYSYTGTLPYLPCMKDGVEYVVYGQQHAIQIKSGTLKKLKKVITVNNYQPHKNPDGFFYNKNGPSLGNTGGDIYIECNPTGEDGKVLVPEGNTSGENLAENIGEKILNFLKSPIVSSLFGVLILFIILKLFNLAANKLFGTPDGSSKNAEPSS</sequence>
<evidence type="ECO:0000256" key="7">
    <source>
        <dbReference type="SAM" id="Phobius"/>
    </source>
</evidence>
<dbReference type="EC" id="4.2.1.1" evidence="2"/>
<keyword evidence="7" id="KW-0812">Transmembrane</keyword>
<evidence type="ECO:0000256" key="3">
    <source>
        <dbReference type="ARBA" id="ARBA00022723"/>
    </source>
</evidence>
<name>A0A6C0LKG0_9ZZZZ</name>
<dbReference type="GO" id="GO:0008270">
    <property type="term" value="F:zinc ion binding"/>
    <property type="evidence" value="ECO:0007669"/>
    <property type="project" value="InterPro"/>
</dbReference>
<reference evidence="9" key="1">
    <citation type="journal article" date="2020" name="Nature">
        <title>Giant virus diversity and host interactions through global metagenomics.</title>
        <authorList>
            <person name="Schulz F."/>
            <person name="Roux S."/>
            <person name="Paez-Espino D."/>
            <person name="Jungbluth S."/>
            <person name="Walsh D.A."/>
            <person name="Denef V.J."/>
            <person name="McMahon K.D."/>
            <person name="Konstantinidis K.T."/>
            <person name="Eloe-Fadrosh E.A."/>
            <person name="Kyrpides N.C."/>
            <person name="Woyke T."/>
        </authorList>
    </citation>
    <scope>NUCLEOTIDE SEQUENCE</scope>
    <source>
        <strain evidence="9">GVMAG-M-3300027833-11</strain>
    </source>
</reference>
<keyword evidence="7" id="KW-0472">Membrane</keyword>
<evidence type="ECO:0000256" key="2">
    <source>
        <dbReference type="ARBA" id="ARBA00012925"/>
    </source>
</evidence>